<evidence type="ECO:0000256" key="3">
    <source>
        <dbReference type="ARBA" id="ARBA00022528"/>
    </source>
</evidence>
<comment type="caution">
    <text evidence="13">The sequence shown here is derived from an EMBL/GenBank/DDBJ whole genome shotgun (WGS) entry which is preliminary data.</text>
</comment>
<evidence type="ECO:0000256" key="10">
    <source>
        <dbReference type="ARBA" id="ARBA00023136"/>
    </source>
</evidence>
<keyword evidence="7" id="KW-0418">Kinase</keyword>
<comment type="subcellular location">
    <subcellularLocation>
        <location evidence="1">Plastid</location>
        <location evidence="1">Chloroplast membrane</location>
        <topology evidence="1">Multi-pass membrane protein</topology>
    </subcellularLocation>
</comment>
<feature type="region of interest" description="Disordered" evidence="11">
    <location>
        <begin position="1"/>
        <end position="30"/>
    </location>
</feature>
<name>A0A921RJN0_SORBI</name>
<evidence type="ECO:0000256" key="6">
    <source>
        <dbReference type="ARBA" id="ARBA00022692"/>
    </source>
</evidence>
<keyword evidence="8" id="KW-0809">Transit peptide</keyword>
<keyword evidence="4" id="KW-0934">Plastid</keyword>
<keyword evidence="6 12" id="KW-0812">Transmembrane</keyword>
<evidence type="ECO:0000256" key="4">
    <source>
        <dbReference type="ARBA" id="ARBA00022640"/>
    </source>
</evidence>
<proteinExistence type="inferred from homology"/>
<dbReference type="InterPro" id="IPR039606">
    <property type="entry name" value="Phytol/farnesol_kinase"/>
</dbReference>
<dbReference type="PANTHER" id="PTHR32523:SF7">
    <property type="entry name" value="FARNESOL KINASE, CHLOROPLASTIC"/>
    <property type="match status" value="1"/>
</dbReference>
<evidence type="ECO:0000313" key="14">
    <source>
        <dbReference type="Proteomes" id="UP000807115"/>
    </source>
</evidence>
<accession>A0A921RJN0</accession>
<feature type="transmembrane region" description="Helical" evidence="12">
    <location>
        <begin position="167"/>
        <end position="190"/>
    </location>
</feature>
<keyword evidence="5" id="KW-0808">Transferase</keyword>
<keyword evidence="10 12" id="KW-0472">Membrane</keyword>
<evidence type="ECO:0000256" key="1">
    <source>
        <dbReference type="ARBA" id="ARBA00004508"/>
    </source>
</evidence>
<dbReference type="GO" id="GO:0016301">
    <property type="term" value="F:kinase activity"/>
    <property type="evidence" value="ECO:0007669"/>
    <property type="project" value="UniProtKB-KW"/>
</dbReference>
<dbReference type="GO" id="GO:0031969">
    <property type="term" value="C:chloroplast membrane"/>
    <property type="evidence" value="ECO:0007669"/>
    <property type="project" value="UniProtKB-SubCell"/>
</dbReference>
<protein>
    <submittedName>
        <fullName evidence="13">Uncharacterized protein</fullName>
    </submittedName>
</protein>
<feature type="compositionally biased region" description="Basic and acidic residues" evidence="11">
    <location>
        <begin position="16"/>
        <end position="25"/>
    </location>
</feature>
<feature type="transmembrane region" description="Helical" evidence="12">
    <location>
        <begin position="267"/>
        <end position="285"/>
    </location>
</feature>
<keyword evidence="9 12" id="KW-1133">Transmembrane helix</keyword>
<feature type="transmembrane region" description="Helical" evidence="12">
    <location>
        <begin position="144"/>
        <end position="161"/>
    </location>
</feature>
<dbReference type="PANTHER" id="PTHR32523">
    <property type="entry name" value="PHYTOL KINASE 1, CHLOROPLASTIC"/>
    <property type="match status" value="1"/>
</dbReference>
<dbReference type="Proteomes" id="UP000807115">
    <property type="component" value="Chromosome 3"/>
</dbReference>
<sequence>MCKTATPGTRVVDSSPSERDDEHEGGMFSLGPLGAHTSPLSCSTYHAPLLQSRRLSPSPTAPASAAAASCAPRSLCFLRRRSSRFAAERNRRPTMAAAISLEAGGGLAHDLGSAAVTAGVALALLKFFEEIAKRGVFEQKLSRKLVHISVGLVFLLFWPLFSSGWYAPFLAALAPGVNVIRMLLLGLGLMKNEAMVKSISRSGDYRELLKGPLYYATTITFATSVLWRTSPVAIALICNLCAGDGIADVVGRRLGKEKLPYNPNKSYAGSIAMAVAGFLASVGYMHYFHTFGFIEETWYMALGFLVVSVAATLVESHPISTELDDNLTVPLTSFLVGSLIF</sequence>
<dbReference type="AlphaFoldDB" id="A0A921RJN0"/>
<organism evidence="13 14">
    <name type="scientific">Sorghum bicolor</name>
    <name type="common">Sorghum</name>
    <name type="synonym">Sorghum vulgare</name>
    <dbReference type="NCBI Taxonomy" id="4558"/>
    <lineage>
        <taxon>Eukaryota</taxon>
        <taxon>Viridiplantae</taxon>
        <taxon>Streptophyta</taxon>
        <taxon>Embryophyta</taxon>
        <taxon>Tracheophyta</taxon>
        <taxon>Spermatophyta</taxon>
        <taxon>Magnoliopsida</taxon>
        <taxon>Liliopsida</taxon>
        <taxon>Poales</taxon>
        <taxon>Poaceae</taxon>
        <taxon>PACMAD clade</taxon>
        <taxon>Panicoideae</taxon>
        <taxon>Andropogonodae</taxon>
        <taxon>Andropogoneae</taxon>
        <taxon>Sorghinae</taxon>
        <taxon>Sorghum</taxon>
    </lineage>
</organism>
<evidence type="ECO:0000313" key="13">
    <source>
        <dbReference type="EMBL" id="KAG0540007.1"/>
    </source>
</evidence>
<evidence type="ECO:0000256" key="7">
    <source>
        <dbReference type="ARBA" id="ARBA00022777"/>
    </source>
</evidence>
<evidence type="ECO:0000256" key="11">
    <source>
        <dbReference type="SAM" id="MobiDB-lite"/>
    </source>
</evidence>
<comment type="similarity">
    <text evidence="2">Belongs to the polyprenol kinase family.</text>
</comment>
<dbReference type="OrthoDB" id="5673at2759"/>
<reference evidence="13" key="1">
    <citation type="journal article" date="2019" name="BMC Genomics">
        <title>A new reference genome for Sorghum bicolor reveals high levels of sequence similarity between sweet and grain genotypes: implications for the genetics of sugar metabolism.</title>
        <authorList>
            <person name="Cooper E.A."/>
            <person name="Brenton Z.W."/>
            <person name="Flinn B.S."/>
            <person name="Jenkins J."/>
            <person name="Shu S."/>
            <person name="Flowers D."/>
            <person name="Luo F."/>
            <person name="Wang Y."/>
            <person name="Xia P."/>
            <person name="Barry K."/>
            <person name="Daum C."/>
            <person name="Lipzen A."/>
            <person name="Yoshinaga Y."/>
            <person name="Schmutz J."/>
            <person name="Saski C."/>
            <person name="Vermerris W."/>
            <person name="Kresovich S."/>
        </authorList>
    </citation>
    <scope>NUCLEOTIDE SEQUENCE</scope>
</reference>
<evidence type="ECO:0000256" key="5">
    <source>
        <dbReference type="ARBA" id="ARBA00022679"/>
    </source>
</evidence>
<evidence type="ECO:0000256" key="9">
    <source>
        <dbReference type="ARBA" id="ARBA00022989"/>
    </source>
</evidence>
<reference evidence="13" key="2">
    <citation type="submission" date="2020-10" db="EMBL/GenBank/DDBJ databases">
        <authorList>
            <person name="Cooper E.A."/>
            <person name="Brenton Z.W."/>
            <person name="Flinn B.S."/>
            <person name="Jenkins J."/>
            <person name="Shu S."/>
            <person name="Flowers D."/>
            <person name="Luo F."/>
            <person name="Wang Y."/>
            <person name="Xia P."/>
            <person name="Barry K."/>
            <person name="Daum C."/>
            <person name="Lipzen A."/>
            <person name="Yoshinaga Y."/>
            <person name="Schmutz J."/>
            <person name="Saski C."/>
            <person name="Vermerris W."/>
            <person name="Kresovich S."/>
        </authorList>
    </citation>
    <scope>NUCLEOTIDE SEQUENCE</scope>
</reference>
<dbReference type="KEGG" id="sbi:8085428"/>
<dbReference type="EMBL" id="CM027682">
    <property type="protein sequence ID" value="KAG0540007.1"/>
    <property type="molecule type" value="Genomic_DNA"/>
</dbReference>
<evidence type="ECO:0000256" key="12">
    <source>
        <dbReference type="SAM" id="Phobius"/>
    </source>
</evidence>
<feature type="transmembrane region" description="Helical" evidence="12">
    <location>
        <begin position="297"/>
        <end position="314"/>
    </location>
</feature>
<keyword evidence="3" id="KW-0150">Chloroplast</keyword>
<evidence type="ECO:0000256" key="8">
    <source>
        <dbReference type="ARBA" id="ARBA00022946"/>
    </source>
</evidence>
<gene>
    <name evidence="13" type="ORF">BDA96_03G371700</name>
</gene>
<evidence type="ECO:0000256" key="2">
    <source>
        <dbReference type="ARBA" id="ARBA00010794"/>
    </source>
</evidence>